<dbReference type="Gene3D" id="3.80.10.10">
    <property type="entry name" value="Ribonuclease Inhibitor"/>
    <property type="match status" value="2"/>
</dbReference>
<keyword evidence="3" id="KW-1185">Reference proteome</keyword>
<gene>
    <name evidence="2" type="ORF">AAHA92_13704</name>
</gene>
<dbReference type="PANTHER" id="PTHR31900">
    <property type="entry name" value="F-BOX/RNI SUPERFAMILY PROTEIN-RELATED"/>
    <property type="match status" value="1"/>
</dbReference>
<dbReference type="Pfam" id="PF24758">
    <property type="entry name" value="LRR_At5g56370"/>
    <property type="match status" value="1"/>
</dbReference>
<comment type="caution">
    <text evidence="2">The sequence shown here is derived from an EMBL/GenBank/DDBJ whole genome shotgun (WGS) entry which is preliminary data.</text>
</comment>
<dbReference type="InterPro" id="IPR050232">
    <property type="entry name" value="FBL13/AtMIF1-like"/>
</dbReference>
<dbReference type="Pfam" id="PF00646">
    <property type="entry name" value="F-box"/>
    <property type="match status" value="1"/>
</dbReference>
<dbReference type="InterPro" id="IPR001810">
    <property type="entry name" value="F-box_dom"/>
</dbReference>
<dbReference type="Gene3D" id="1.20.1280.50">
    <property type="match status" value="1"/>
</dbReference>
<proteinExistence type="predicted"/>
<dbReference type="InterPro" id="IPR032675">
    <property type="entry name" value="LRR_dom_sf"/>
</dbReference>
<dbReference type="EMBL" id="JBEAFC010000006">
    <property type="protein sequence ID" value="KAL1552969.1"/>
    <property type="molecule type" value="Genomic_DNA"/>
</dbReference>
<evidence type="ECO:0000313" key="2">
    <source>
        <dbReference type="EMBL" id="KAL1552969.1"/>
    </source>
</evidence>
<sequence length="455" mass="52312">MENPKRFKQDLLRDLPDALIFDIFWRLPMTDVVRTSVLSKRWRHFWTAAPFLNFDNRAVLFDHNRLRNFVNRALLCWNGNSVLKFRFHSGYQFVSSMFHDVDLWVNFAQRNGVEELHLHVLCSPRVARHGFDGNDVYCVPPCLYSCSSLTELTLEHCNLKKIYGNVQWNQLKSLRLNGLRANADVIHQILCATPQLEVFYLRYYNKGGNLSMTIQSTSLKKLSVIKYILGPEDVLQLRICAPNLETLVISGIPYIQCLLTDVSSLRSALIGLCHSWQVEFSNVLSQILPTIQHVPKVTLSDCCTKVLGAMKMKCAYSAFPNVKSLELRCCVDDYKQVLGILEMFPQLERLKISDKKVVGHQGDTESVKFEANPPESFLLRLRKIEVTWSEGYTIFPLIEILLKYASKLEKIVFQLNEIKSPATSDSLFLVSQKLLEMRRSSTNCTINLTKLRLQP</sequence>
<dbReference type="InterPro" id="IPR053781">
    <property type="entry name" value="F-box_AtFBL13-like"/>
</dbReference>
<dbReference type="SUPFAM" id="SSF52047">
    <property type="entry name" value="RNI-like"/>
    <property type="match status" value="1"/>
</dbReference>
<dbReference type="InterPro" id="IPR036047">
    <property type="entry name" value="F-box-like_dom_sf"/>
</dbReference>
<dbReference type="SUPFAM" id="SSF81383">
    <property type="entry name" value="F-box domain"/>
    <property type="match status" value="1"/>
</dbReference>
<dbReference type="Proteomes" id="UP001567538">
    <property type="component" value="Unassembled WGS sequence"/>
</dbReference>
<protein>
    <submittedName>
        <fullName evidence="2">F-box/FBD/LRR-repeat proteinisoform X1</fullName>
    </submittedName>
</protein>
<name>A0ABD1HCY8_SALDI</name>
<reference evidence="2 3" key="1">
    <citation type="submission" date="2024-06" db="EMBL/GenBank/DDBJ databases">
        <title>A chromosome level genome sequence of Diviner's sage (Salvia divinorum).</title>
        <authorList>
            <person name="Ford S.A."/>
            <person name="Ro D.-K."/>
            <person name="Ness R.W."/>
            <person name="Phillips M.A."/>
        </authorList>
    </citation>
    <scope>NUCLEOTIDE SEQUENCE [LARGE SCALE GENOMIC DNA]</scope>
    <source>
        <strain evidence="2">SAF-2024a</strain>
        <tissue evidence="2">Leaf</tissue>
    </source>
</reference>
<feature type="domain" description="F-box" evidence="1">
    <location>
        <begin position="9"/>
        <end position="43"/>
    </location>
</feature>
<dbReference type="CDD" id="cd22160">
    <property type="entry name" value="F-box_AtFBL13-like"/>
    <property type="match status" value="1"/>
</dbReference>
<accession>A0ABD1HCY8</accession>
<evidence type="ECO:0000313" key="3">
    <source>
        <dbReference type="Proteomes" id="UP001567538"/>
    </source>
</evidence>
<dbReference type="AlphaFoldDB" id="A0ABD1HCY8"/>
<dbReference type="PANTHER" id="PTHR31900:SF32">
    <property type="entry name" value="F-BOX_RNI_FBD-LIKE DOMAIN PROTEIN"/>
    <property type="match status" value="1"/>
</dbReference>
<evidence type="ECO:0000259" key="1">
    <source>
        <dbReference type="PROSITE" id="PS50181"/>
    </source>
</evidence>
<dbReference type="InterPro" id="IPR055411">
    <property type="entry name" value="LRR_FXL15/At3g58940/PEG3-like"/>
</dbReference>
<dbReference type="PROSITE" id="PS50181">
    <property type="entry name" value="FBOX"/>
    <property type="match status" value="1"/>
</dbReference>
<organism evidence="2 3">
    <name type="scientific">Salvia divinorum</name>
    <name type="common">Maria pastora</name>
    <name type="synonym">Diviner's sage</name>
    <dbReference type="NCBI Taxonomy" id="28513"/>
    <lineage>
        <taxon>Eukaryota</taxon>
        <taxon>Viridiplantae</taxon>
        <taxon>Streptophyta</taxon>
        <taxon>Embryophyta</taxon>
        <taxon>Tracheophyta</taxon>
        <taxon>Spermatophyta</taxon>
        <taxon>Magnoliopsida</taxon>
        <taxon>eudicotyledons</taxon>
        <taxon>Gunneridae</taxon>
        <taxon>Pentapetalae</taxon>
        <taxon>asterids</taxon>
        <taxon>lamiids</taxon>
        <taxon>Lamiales</taxon>
        <taxon>Lamiaceae</taxon>
        <taxon>Nepetoideae</taxon>
        <taxon>Mentheae</taxon>
        <taxon>Salviinae</taxon>
        <taxon>Salvia</taxon>
        <taxon>Salvia subgen. Calosphace</taxon>
    </lineage>
</organism>